<evidence type="ECO:0000313" key="1">
    <source>
        <dbReference type="EMBL" id="KAI8422231.1"/>
    </source>
</evidence>
<keyword evidence="2" id="KW-1185">Reference proteome</keyword>
<organism evidence="1 2">
    <name type="scientific">Choristoneura fumiferana</name>
    <name type="common">Spruce budworm moth</name>
    <name type="synonym">Archips fumiferana</name>
    <dbReference type="NCBI Taxonomy" id="7141"/>
    <lineage>
        <taxon>Eukaryota</taxon>
        <taxon>Metazoa</taxon>
        <taxon>Ecdysozoa</taxon>
        <taxon>Arthropoda</taxon>
        <taxon>Hexapoda</taxon>
        <taxon>Insecta</taxon>
        <taxon>Pterygota</taxon>
        <taxon>Neoptera</taxon>
        <taxon>Endopterygota</taxon>
        <taxon>Lepidoptera</taxon>
        <taxon>Glossata</taxon>
        <taxon>Ditrysia</taxon>
        <taxon>Tortricoidea</taxon>
        <taxon>Tortricidae</taxon>
        <taxon>Tortricinae</taxon>
        <taxon>Choristoneura</taxon>
    </lineage>
</organism>
<dbReference type="EMBL" id="CM046110">
    <property type="protein sequence ID" value="KAI8422231.1"/>
    <property type="molecule type" value="Genomic_DNA"/>
</dbReference>
<gene>
    <name evidence="1" type="ORF">MSG28_006125</name>
</gene>
<sequence length="263" mass="28006">MRFLILFALVGAALAAPKNGQRIVGGSSTTVDQYPYMSNMQYGWFGVWWFQACGGSLLTSTSVISAAHCYIGDSPSEWRVRLGTSMASSGGTEHAVSQLVLHPQYNDVTLDNDVAIVRLSTPATFSNNVGVVSIAGSNYNLADGTIVTAIGWGTLSPGGASPEQLQHVDINIINQEWCASQYAWLKTQPGFGSWPDVTANMLCAGIQHVGGKDACQGDSGGPLAHNRNVLVGITSWGYRCAEAEFPGINARVSRYTDWIVANA</sequence>
<reference evidence="1 2" key="1">
    <citation type="journal article" date="2022" name="Genome Biol. Evol.">
        <title>The Spruce Budworm Genome: Reconstructing the Evolutionary History of Antifreeze Proteins.</title>
        <authorList>
            <person name="Beliveau C."/>
            <person name="Gagne P."/>
            <person name="Picq S."/>
            <person name="Vernygora O."/>
            <person name="Keeling C.I."/>
            <person name="Pinkney K."/>
            <person name="Doucet D."/>
            <person name="Wen F."/>
            <person name="Johnston J.S."/>
            <person name="Maaroufi H."/>
            <person name="Boyle B."/>
            <person name="Laroche J."/>
            <person name="Dewar K."/>
            <person name="Juretic N."/>
            <person name="Blackburn G."/>
            <person name="Nisole A."/>
            <person name="Brunet B."/>
            <person name="Brandao M."/>
            <person name="Lumley L."/>
            <person name="Duan J."/>
            <person name="Quan G."/>
            <person name="Lucarotti C.J."/>
            <person name="Roe A.D."/>
            <person name="Sperling F.A.H."/>
            <person name="Levesque R.C."/>
            <person name="Cusson M."/>
        </authorList>
    </citation>
    <scope>NUCLEOTIDE SEQUENCE [LARGE SCALE GENOMIC DNA]</scope>
    <source>
        <strain evidence="1">Glfc:IPQL:Cfum</strain>
    </source>
</reference>
<name>A0ACC0JDP5_CHOFU</name>
<accession>A0ACC0JDP5</accession>
<dbReference type="Proteomes" id="UP001064048">
    <property type="component" value="Chromosome 10"/>
</dbReference>
<protein>
    <submittedName>
        <fullName evidence="1">Uncharacterized protein</fullName>
    </submittedName>
</protein>
<proteinExistence type="predicted"/>
<evidence type="ECO:0000313" key="2">
    <source>
        <dbReference type="Proteomes" id="UP001064048"/>
    </source>
</evidence>
<comment type="caution">
    <text evidence="1">The sequence shown here is derived from an EMBL/GenBank/DDBJ whole genome shotgun (WGS) entry which is preliminary data.</text>
</comment>